<evidence type="ECO:0000256" key="7">
    <source>
        <dbReference type="SAM" id="SignalP"/>
    </source>
</evidence>
<dbReference type="Pfam" id="PF02683">
    <property type="entry name" value="DsbD_TM"/>
    <property type="match status" value="1"/>
</dbReference>
<feature type="chain" id="PRO_5011551359" evidence="7">
    <location>
        <begin position="26"/>
        <end position="701"/>
    </location>
</feature>
<feature type="transmembrane region" description="Helical" evidence="6">
    <location>
        <begin position="419"/>
        <end position="436"/>
    </location>
</feature>
<evidence type="ECO:0000256" key="5">
    <source>
        <dbReference type="ARBA" id="ARBA00023136"/>
    </source>
</evidence>
<keyword evidence="11" id="KW-1185">Reference proteome</keyword>
<accession>A0A1G5UW55</accession>
<evidence type="ECO:0000256" key="1">
    <source>
        <dbReference type="ARBA" id="ARBA00004141"/>
    </source>
</evidence>
<dbReference type="EMBL" id="FMXE01000002">
    <property type="protein sequence ID" value="SDA37854.1"/>
    <property type="molecule type" value="Genomic_DNA"/>
</dbReference>
<feature type="transmembrane region" description="Helical" evidence="6">
    <location>
        <begin position="349"/>
        <end position="376"/>
    </location>
</feature>
<dbReference type="PANTHER" id="PTHR32234">
    <property type="entry name" value="THIOL:DISULFIDE INTERCHANGE PROTEIN DSBD"/>
    <property type="match status" value="1"/>
</dbReference>
<dbReference type="Gene3D" id="3.40.30.10">
    <property type="entry name" value="Glutaredoxin"/>
    <property type="match status" value="1"/>
</dbReference>
<evidence type="ECO:0000259" key="9">
    <source>
        <dbReference type="Pfam" id="PF11412"/>
    </source>
</evidence>
<sequence length="701" mass="77530">MTFSAQKIGKLLLPVFLLISSIAQAQMVKPPKWTFSLEPKELQVGEKATLVMEAEIPMGWYVYSNDFDKDLGPLLTEFVPAESGDFAVPSTLKAINPKKKYEEIWKGDVTYFIGKGRFEQAITIQSTSGVVKGSLEYQMCSDLTGQCINYEEAIEVKFIAKAASAISTQTIITSESQNITNQQNSDSVASKVAEQDSEFPFILAETENETTQTEIVQDFRAEGESESLWGFIVLAFLAGLAALVTPCVFPMIPMTVSFFTGRSKSRVQGIRQAFIYGISIIAIYTVAGTAVAAIQGPEFANWLATHWIPNVFFFGIFIFFALAFLGMFELNLPSSFVNKIDAKAEKGGLGGVFFMAFTLVLVSFSCTGPIVGSILISSAGGELIKPVLGMFAFGLAFAIPFTLFAIFPGWMQRLPKSGGWLNSVKVVLGFLELALAFKFLSIADQVYHWGILDRDIFLAIWIVIFSALGLYLLGKIKLPHDSKLEYIGVPRLLLALLTFVFVVHMIPGLWGAPLKLLSGYLPPITTQQFKLTGGVGSEESISRSGEVVKYGDRLKIPHGIPGYFDYAEALAAAKKANKPLLIDFTGHGCVNCRKMEENVWSDPQVLARLKNDFVMVALYIDERLELPESEWYTSSYDGKVKKTLGKQNADFQITRFNNNAQPYYVILDHNEQLVAKPQGYNTDIASFVEFLDGAKRIFNEQ</sequence>
<dbReference type="GO" id="GO:0016020">
    <property type="term" value="C:membrane"/>
    <property type="evidence" value="ECO:0007669"/>
    <property type="project" value="UniProtKB-SubCell"/>
</dbReference>
<dbReference type="GO" id="GO:0017004">
    <property type="term" value="P:cytochrome complex assembly"/>
    <property type="evidence" value="ECO:0007669"/>
    <property type="project" value="UniProtKB-KW"/>
</dbReference>
<reference evidence="11" key="1">
    <citation type="submission" date="2016-10" db="EMBL/GenBank/DDBJ databases">
        <authorList>
            <person name="Varghese N."/>
            <person name="Submissions S."/>
        </authorList>
    </citation>
    <scope>NUCLEOTIDE SEQUENCE [LARGE SCALE GENOMIC DNA]</scope>
    <source>
        <strain evidence="11">DSM 22703</strain>
    </source>
</reference>
<comment type="subcellular location">
    <subcellularLocation>
        <location evidence="1">Membrane</location>
        <topology evidence="1">Multi-pass membrane protein</topology>
    </subcellularLocation>
</comment>
<feature type="transmembrane region" description="Helical" evidence="6">
    <location>
        <begin position="307"/>
        <end position="328"/>
    </location>
</feature>
<dbReference type="GO" id="GO:0015035">
    <property type="term" value="F:protein-disulfide reductase activity"/>
    <property type="evidence" value="ECO:0007669"/>
    <property type="project" value="TreeGrafter"/>
</dbReference>
<feature type="transmembrane region" description="Helical" evidence="6">
    <location>
        <begin position="456"/>
        <end position="474"/>
    </location>
</feature>
<protein>
    <submittedName>
        <fullName evidence="10">Thiol:disulfide interchange protein DsbD</fullName>
    </submittedName>
</protein>
<dbReference type="AlphaFoldDB" id="A0A1G5UW55"/>
<dbReference type="Pfam" id="PF11412">
    <property type="entry name" value="DsbD_N"/>
    <property type="match status" value="1"/>
</dbReference>
<dbReference type="GO" id="GO:0045454">
    <property type="term" value="P:cell redox homeostasis"/>
    <property type="evidence" value="ECO:0007669"/>
    <property type="project" value="TreeGrafter"/>
</dbReference>
<dbReference type="SUPFAM" id="SSF52833">
    <property type="entry name" value="Thioredoxin-like"/>
    <property type="match status" value="1"/>
</dbReference>
<feature type="transmembrane region" description="Helical" evidence="6">
    <location>
        <begin position="388"/>
        <end position="407"/>
    </location>
</feature>
<feature type="domain" description="Cytochrome C biogenesis protein transmembrane" evidence="8">
    <location>
        <begin position="229"/>
        <end position="440"/>
    </location>
</feature>
<evidence type="ECO:0000256" key="2">
    <source>
        <dbReference type="ARBA" id="ARBA00022692"/>
    </source>
</evidence>
<keyword evidence="5 6" id="KW-0472">Membrane</keyword>
<dbReference type="Proteomes" id="UP000198756">
    <property type="component" value="Unassembled WGS sequence"/>
</dbReference>
<feature type="domain" description="Thiol:disulfide interchange protein DsbD N-terminal" evidence="9">
    <location>
        <begin position="44"/>
        <end position="152"/>
    </location>
</feature>
<feature type="transmembrane region" description="Helical" evidence="6">
    <location>
        <begin position="228"/>
        <end position="252"/>
    </location>
</feature>
<evidence type="ECO:0000313" key="11">
    <source>
        <dbReference type="Proteomes" id="UP000198756"/>
    </source>
</evidence>
<keyword evidence="7" id="KW-0732">Signal</keyword>
<dbReference type="InterPro" id="IPR036249">
    <property type="entry name" value="Thioredoxin-like_sf"/>
</dbReference>
<keyword evidence="4 6" id="KW-1133">Transmembrane helix</keyword>
<organism evidence="10 11">
    <name type="scientific">Algoriphagus alkaliphilus</name>
    <dbReference type="NCBI Taxonomy" id="279824"/>
    <lineage>
        <taxon>Bacteria</taxon>
        <taxon>Pseudomonadati</taxon>
        <taxon>Bacteroidota</taxon>
        <taxon>Cytophagia</taxon>
        <taxon>Cytophagales</taxon>
        <taxon>Cyclobacteriaceae</taxon>
        <taxon>Algoriphagus</taxon>
    </lineage>
</organism>
<feature type="signal peptide" evidence="7">
    <location>
        <begin position="1"/>
        <end position="25"/>
    </location>
</feature>
<dbReference type="Pfam" id="PF13899">
    <property type="entry name" value="Thioredoxin_7"/>
    <property type="match status" value="1"/>
</dbReference>
<evidence type="ECO:0000313" key="10">
    <source>
        <dbReference type="EMBL" id="SDA37854.1"/>
    </source>
</evidence>
<name>A0A1G5UW55_9BACT</name>
<gene>
    <name evidence="10" type="ORF">SAMN03080617_00115</name>
</gene>
<dbReference type="InterPro" id="IPR028250">
    <property type="entry name" value="DsbDN"/>
</dbReference>
<keyword evidence="2 6" id="KW-0812">Transmembrane</keyword>
<proteinExistence type="predicted"/>
<dbReference type="InterPro" id="IPR003834">
    <property type="entry name" value="Cyt_c_assmbl_TM_dom"/>
</dbReference>
<evidence type="ECO:0000256" key="3">
    <source>
        <dbReference type="ARBA" id="ARBA00022748"/>
    </source>
</evidence>
<evidence type="ECO:0000259" key="8">
    <source>
        <dbReference type="Pfam" id="PF02683"/>
    </source>
</evidence>
<dbReference type="STRING" id="279824.SAMN03080617_00115"/>
<feature type="transmembrane region" description="Helical" evidence="6">
    <location>
        <begin position="486"/>
        <end position="510"/>
    </location>
</feature>
<dbReference type="RefSeq" id="WP_175454133.1">
    <property type="nucleotide sequence ID" value="NZ_FMXE01000002.1"/>
</dbReference>
<keyword evidence="3" id="KW-0201">Cytochrome c-type biogenesis</keyword>
<dbReference type="PANTHER" id="PTHR32234:SF0">
    <property type="entry name" value="THIOL:DISULFIDE INTERCHANGE PROTEIN DSBD"/>
    <property type="match status" value="1"/>
</dbReference>
<evidence type="ECO:0000256" key="4">
    <source>
        <dbReference type="ARBA" id="ARBA00022989"/>
    </source>
</evidence>
<evidence type="ECO:0000256" key="6">
    <source>
        <dbReference type="SAM" id="Phobius"/>
    </source>
</evidence>
<feature type="transmembrane region" description="Helical" evidence="6">
    <location>
        <begin position="273"/>
        <end position="295"/>
    </location>
</feature>